<dbReference type="AlphaFoldDB" id="A0A368KAC8"/>
<name>A0A368KAC8_9GAMM</name>
<evidence type="ECO:0000313" key="2">
    <source>
        <dbReference type="Proteomes" id="UP000252387"/>
    </source>
</evidence>
<protein>
    <submittedName>
        <fullName evidence="1">Uncharacterized protein</fullName>
    </submittedName>
</protein>
<reference evidence="1 2" key="1">
    <citation type="submission" date="2018-05" db="EMBL/GenBank/DDBJ databases">
        <title>Draft genome sequence of Rhodanobacter denitrificans Yn1 isolated from gold copper mine.</title>
        <authorList>
            <person name="Yang N."/>
            <person name="Mazhar H.S."/>
            <person name="Rensing C."/>
        </authorList>
    </citation>
    <scope>NUCLEOTIDE SEQUENCE [LARGE SCALE GENOMIC DNA]</scope>
    <source>
        <strain evidence="1 2">Yn1</strain>
    </source>
</reference>
<gene>
    <name evidence="1" type="ORF">DEO45_14485</name>
</gene>
<keyword evidence="2" id="KW-1185">Reference proteome</keyword>
<organism evidence="1 2">
    <name type="scientific">Rhodanobacter denitrificans</name>
    <dbReference type="NCBI Taxonomy" id="666685"/>
    <lineage>
        <taxon>Bacteria</taxon>
        <taxon>Pseudomonadati</taxon>
        <taxon>Pseudomonadota</taxon>
        <taxon>Gammaproteobacteria</taxon>
        <taxon>Lysobacterales</taxon>
        <taxon>Rhodanobacteraceae</taxon>
        <taxon>Rhodanobacter</taxon>
    </lineage>
</organism>
<dbReference type="Proteomes" id="UP000252387">
    <property type="component" value="Unassembled WGS sequence"/>
</dbReference>
<comment type="caution">
    <text evidence="1">The sequence shown here is derived from an EMBL/GenBank/DDBJ whole genome shotgun (WGS) entry which is preliminary data.</text>
</comment>
<sequence length="69" mass="8228">MLLNWILLEFQNGAQAQAILEEPHWRKTVSLAERTMLKPYYQGGLEFLNRAADRDRRFYQCYLYDMPGS</sequence>
<evidence type="ECO:0000313" key="1">
    <source>
        <dbReference type="EMBL" id="RCS28900.1"/>
    </source>
</evidence>
<dbReference type="EMBL" id="QFWQ01000009">
    <property type="protein sequence ID" value="RCS28900.1"/>
    <property type="molecule type" value="Genomic_DNA"/>
</dbReference>
<accession>A0A368KAC8</accession>
<proteinExistence type="predicted"/>